<dbReference type="PROSITE" id="PS01037">
    <property type="entry name" value="SBP_BACTERIAL_1"/>
    <property type="match status" value="1"/>
</dbReference>
<dbReference type="GO" id="GO:0055085">
    <property type="term" value="P:transmembrane transport"/>
    <property type="evidence" value="ECO:0007669"/>
    <property type="project" value="InterPro"/>
</dbReference>
<comment type="similarity">
    <text evidence="1">Belongs to the bacterial solute-binding protein 1 family.</text>
</comment>
<proteinExistence type="inferred from homology"/>
<evidence type="ECO:0000256" key="4">
    <source>
        <dbReference type="SAM" id="SignalP"/>
    </source>
</evidence>
<feature type="signal peptide" evidence="4">
    <location>
        <begin position="1"/>
        <end position="23"/>
    </location>
</feature>
<dbReference type="InterPro" id="IPR006061">
    <property type="entry name" value="SBP_1_CS"/>
</dbReference>
<keyword evidence="3 4" id="KW-0732">Signal</keyword>
<dbReference type="SUPFAM" id="SSF53850">
    <property type="entry name" value="Periplasmic binding protein-like II"/>
    <property type="match status" value="1"/>
</dbReference>
<reference evidence="5" key="1">
    <citation type="journal article" date="2021" name="PeerJ">
        <title>Extensive microbial diversity within the chicken gut microbiome revealed by metagenomics and culture.</title>
        <authorList>
            <person name="Gilroy R."/>
            <person name="Ravi A."/>
            <person name="Getino M."/>
            <person name="Pursley I."/>
            <person name="Horton D.L."/>
            <person name="Alikhan N.F."/>
            <person name="Baker D."/>
            <person name="Gharbi K."/>
            <person name="Hall N."/>
            <person name="Watson M."/>
            <person name="Adriaenssens E.M."/>
            <person name="Foster-Nyarko E."/>
            <person name="Jarju S."/>
            <person name="Secka A."/>
            <person name="Antonio M."/>
            <person name="Oren A."/>
            <person name="Chaudhuri R.R."/>
            <person name="La Ragione R."/>
            <person name="Hildebrand F."/>
            <person name="Pallen M.J."/>
        </authorList>
    </citation>
    <scope>NUCLEOTIDE SEQUENCE</scope>
    <source>
        <strain evidence="5">ChiHjej8B7-3636</strain>
    </source>
</reference>
<feature type="chain" id="PRO_5038822395" evidence="4">
    <location>
        <begin position="24"/>
        <end position="438"/>
    </location>
</feature>
<evidence type="ECO:0000256" key="2">
    <source>
        <dbReference type="ARBA" id="ARBA00022448"/>
    </source>
</evidence>
<protein>
    <submittedName>
        <fullName evidence="5">Sugar ABC transporter substrate-binding protein</fullName>
    </submittedName>
</protein>
<sequence>MTTITKRAIGGIALTGIAALTLASCSGGSDEPVDTGEALEEGGTITVWAWEPSLDPVVEAFEAAHEGVTVDLVNVGTGIDSYTALQNAISAGQGLPDVAQVEYYALPQFALQGSLADLTPFGAADLDGDYAPGPWDSVHSGEEIIGLPMDSGPMALFYNKALFDEFGIEVPTTWAEFAEAGRAFQEQDPDVYIANDAGDAGFATSLMWQTGGQPWTVDGTEVSLNLADDAGAQQFAELWQGMLDDGVLSPVAGWTDEWFQGMSNGTIASLPIGAWMPANLEGSVPDGAGDWRVAPLPQWEEGAEDSSENGGSSLAIPAEAENQELAYEFIEFANSGEGVGIRLENGAFPATTADLNSEEFLNEESEYFGGQKINEVLSASSANVVTDWQYLPFQVYANTVFGDSVGQAYLGKTTISEGMADWQATLEKYGADQGFTIN</sequence>
<evidence type="ECO:0000256" key="3">
    <source>
        <dbReference type="ARBA" id="ARBA00022729"/>
    </source>
</evidence>
<dbReference type="Gene3D" id="3.40.190.10">
    <property type="entry name" value="Periplasmic binding protein-like II"/>
    <property type="match status" value="1"/>
</dbReference>
<dbReference type="Pfam" id="PF01547">
    <property type="entry name" value="SBP_bac_1"/>
    <property type="match status" value="1"/>
</dbReference>
<gene>
    <name evidence="5" type="ORF">H9800_01605</name>
</gene>
<dbReference type="PANTHER" id="PTHR43649:SF14">
    <property type="entry name" value="BLR3389 PROTEIN"/>
    <property type="match status" value="1"/>
</dbReference>
<dbReference type="PROSITE" id="PS51257">
    <property type="entry name" value="PROKAR_LIPOPROTEIN"/>
    <property type="match status" value="1"/>
</dbReference>
<accession>A0A9D2H4A5</accession>
<organism evidence="5 6">
    <name type="scientific">Candidatus Microbacterium stercoravium</name>
    <dbReference type="NCBI Taxonomy" id="2838697"/>
    <lineage>
        <taxon>Bacteria</taxon>
        <taxon>Bacillati</taxon>
        <taxon>Actinomycetota</taxon>
        <taxon>Actinomycetes</taxon>
        <taxon>Micrococcales</taxon>
        <taxon>Microbacteriaceae</taxon>
        <taxon>Microbacterium</taxon>
    </lineage>
</organism>
<name>A0A9D2H4A5_9MICO</name>
<dbReference type="CDD" id="cd13585">
    <property type="entry name" value="PBP2_TMBP_like"/>
    <property type="match status" value="1"/>
</dbReference>
<keyword evidence="2" id="KW-0813">Transport</keyword>
<dbReference type="InterPro" id="IPR050490">
    <property type="entry name" value="Bact_solute-bd_prot1"/>
</dbReference>
<dbReference type="EMBL" id="DXAM01000023">
    <property type="protein sequence ID" value="HJA03544.1"/>
    <property type="molecule type" value="Genomic_DNA"/>
</dbReference>
<reference evidence="5" key="2">
    <citation type="submission" date="2021-04" db="EMBL/GenBank/DDBJ databases">
        <authorList>
            <person name="Gilroy R."/>
        </authorList>
    </citation>
    <scope>NUCLEOTIDE SEQUENCE</scope>
    <source>
        <strain evidence="5">ChiHjej8B7-3636</strain>
    </source>
</reference>
<dbReference type="InterPro" id="IPR006059">
    <property type="entry name" value="SBP"/>
</dbReference>
<dbReference type="PANTHER" id="PTHR43649">
    <property type="entry name" value="ARABINOSE-BINDING PROTEIN-RELATED"/>
    <property type="match status" value="1"/>
</dbReference>
<comment type="caution">
    <text evidence="5">The sequence shown here is derived from an EMBL/GenBank/DDBJ whole genome shotgun (WGS) entry which is preliminary data.</text>
</comment>
<evidence type="ECO:0000313" key="5">
    <source>
        <dbReference type="EMBL" id="HJA03544.1"/>
    </source>
</evidence>
<evidence type="ECO:0000313" key="6">
    <source>
        <dbReference type="Proteomes" id="UP000824220"/>
    </source>
</evidence>
<dbReference type="AlphaFoldDB" id="A0A9D2H4A5"/>
<dbReference type="Proteomes" id="UP000824220">
    <property type="component" value="Unassembled WGS sequence"/>
</dbReference>
<evidence type="ECO:0000256" key="1">
    <source>
        <dbReference type="ARBA" id="ARBA00008520"/>
    </source>
</evidence>